<dbReference type="PANTHER" id="PTHR23236">
    <property type="entry name" value="EUKARYOTIC TRANSLATION INITIATION FACTOR 4B/4H"/>
    <property type="match status" value="1"/>
</dbReference>
<keyword evidence="3" id="KW-0963">Cytoplasm</keyword>
<comment type="caution">
    <text evidence="12">The sequence shown here is derived from an EMBL/GenBank/DDBJ whole genome shotgun (WGS) entry which is preliminary data.</text>
</comment>
<evidence type="ECO:0000256" key="5">
    <source>
        <dbReference type="ARBA" id="ARBA00022884"/>
    </source>
</evidence>
<dbReference type="Proteomes" id="UP001474421">
    <property type="component" value="Unassembled WGS sequence"/>
</dbReference>
<dbReference type="SUPFAM" id="SSF54928">
    <property type="entry name" value="RNA-binding domain, RBD"/>
    <property type="match status" value="1"/>
</dbReference>
<dbReference type="InterPro" id="IPR000504">
    <property type="entry name" value="RRM_dom"/>
</dbReference>
<feature type="region of interest" description="Disordered" evidence="10">
    <location>
        <begin position="269"/>
        <end position="294"/>
    </location>
</feature>
<evidence type="ECO:0000256" key="7">
    <source>
        <dbReference type="ARBA" id="ARBA00023242"/>
    </source>
</evidence>
<evidence type="ECO:0000256" key="6">
    <source>
        <dbReference type="ARBA" id="ARBA00023054"/>
    </source>
</evidence>
<dbReference type="CDD" id="cd12550">
    <property type="entry name" value="RRM_II_PABPN1"/>
    <property type="match status" value="1"/>
</dbReference>
<dbReference type="GO" id="GO:0005737">
    <property type="term" value="C:cytoplasm"/>
    <property type="evidence" value="ECO:0007669"/>
    <property type="project" value="UniProtKB-SubCell"/>
</dbReference>
<dbReference type="AlphaFoldDB" id="A0AAW1B9M8"/>
<dbReference type="FunFam" id="3.30.70.330:FF:000311">
    <property type="entry name" value="polyadenylate-binding protein 2"/>
    <property type="match status" value="1"/>
</dbReference>
<dbReference type="EMBL" id="JAOTOJ010000008">
    <property type="protein sequence ID" value="KAK9398232.1"/>
    <property type="molecule type" value="Genomic_DNA"/>
</dbReference>
<dbReference type="Gene3D" id="3.30.70.330">
    <property type="match status" value="1"/>
</dbReference>
<evidence type="ECO:0000256" key="2">
    <source>
        <dbReference type="ARBA" id="ARBA00004496"/>
    </source>
</evidence>
<feature type="region of interest" description="Disordered" evidence="10">
    <location>
        <begin position="1"/>
        <end position="134"/>
    </location>
</feature>
<evidence type="ECO:0000313" key="13">
    <source>
        <dbReference type="Proteomes" id="UP001474421"/>
    </source>
</evidence>
<dbReference type="InterPro" id="IPR035979">
    <property type="entry name" value="RBD_domain_sf"/>
</dbReference>
<dbReference type="GO" id="GO:0008143">
    <property type="term" value="F:poly(A) binding"/>
    <property type="evidence" value="ECO:0007669"/>
    <property type="project" value="TreeGrafter"/>
</dbReference>
<dbReference type="SMART" id="SM00360">
    <property type="entry name" value="RRM"/>
    <property type="match status" value="1"/>
</dbReference>
<dbReference type="Pfam" id="PF00076">
    <property type="entry name" value="RRM_1"/>
    <property type="match status" value="1"/>
</dbReference>
<feature type="compositionally biased region" description="Gly residues" evidence="10">
    <location>
        <begin position="42"/>
        <end position="56"/>
    </location>
</feature>
<keyword evidence="5 8" id="KW-0694">RNA-binding</keyword>
<evidence type="ECO:0000256" key="1">
    <source>
        <dbReference type="ARBA" id="ARBA00004123"/>
    </source>
</evidence>
<evidence type="ECO:0000259" key="11">
    <source>
        <dbReference type="PROSITE" id="PS50102"/>
    </source>
</evidence>
<gene>
    <name evidence="12" type="ORF">NXF25_021593</name>
</gene>
<evidence type="ECO:0000313" key="12">
    <source>
        <dbReference type="EMBL" id="KAK9398232.1"/>
    </source>
</evidence>
<accession>A0AAW1B9M8</accession>
<proteinExistence type="predicted"/>
<evidence type="ECO:0000256" key="3">
    <source>
        <dbReference type="ARBA" id="ARBA00022490"/>
    </source>
</evidence>
<evidence type="ECO:0000256" key="8">
    <source>
        <dbReference type="PROSITE-ProRule" id="PRU00176"/>
    </source>
</evidence>
<evidence type="ECO:0000256" key="9">
    <source>
        <dbReference type="SAM" id="Coils"/>
    </source>
</evidence>
<comment type="subcellular location">
    <subcellularLocation>
        <location evidence="2">Cytoplasm</location>
    </subcellularLocation>
    <subcellularLocation>
        <location evidence="1">Nucleus</location>
    </subcellularLocation>
</comment>
<keyword evidence="13" id="KW-1185">Reference proteome</keyword>
<dbReference type="PANTHER" id="PTHR23236:SF16">
    <property type="entry name" value="POLYADENYLATE-BINDING PROTEIN 2"/>
    <property type="match status" value="1"/>
</dbReference>
<reference evidence="12 13" key="1">
    <citation type="journal article" date="2024" name="Proc. Natl. Acad. Sci. U.S.A.">
        <title>The genetic regulatory architecture and epigenomic basis for age-related changes in rattlesnake venom.</title>
        <authorList>
            <person name="Hogan M.P."/>
            <person name="Holding M.L."/>
            <person name="Nystrom G.S."/>
            <person name="Colston T.J."/>
            <person name="Bartlett D.A."/>
            <person name="Mason A.J."/>
            <person name="Ellsworth S.A."/>
            <person name="Rautsaw R.M."/>
            <person name="Lawrence K.C."/>
            <person name="Strickland J.L."/>
            <person name="He B."/>
            <person name="Fraser P."/>
            <person name="Margres M.J."/>
            <person name="Gilbert D.M."/>
            <person name="Gibbs H.L."/>
            <person name="Parkinson C.L."/>
            <person name="Rokyta D.R."/>
        </authorList>
    </citation>
    <scope>NUCLEOTIDE SEQUENCE [LARGE SCALE GENOMIC DNA]</scope>
    <source>
        <strain evidence="12">DRR0105</strain>
    </source>
</reference>
<sequence>MASVKGTSGGGGGRGAIAALGGDGEPGGGPGGGLPSSSQYGNGLGGSCPGGEQGGGLREEEEEMLIDEAGGGGGSRGGGGGGGGPRGALSSSSSSSLPSRVGPAGVGAPHHHPHPEELEEEAGLGEGDPGDSAIEDPELEAIKARVREMEEEAEKLKELQNEVEKQMNMSPPPGNAGPVIMSLEEKMEADARSIYVGNVDYGATAEELEAHFHGCGSVNRVTILCDKYTGHPKGFAYIEFSDKESVRTSLALDESLFRGRQIKVIPKRTNRPGISTTDRGFPRTRYRGRGSGYSSSRARFYSGFSSRPPRGRAYRGRARATSWYSPY</sequence>
<dbReference type="GO" id="GO:0006397">
    <property type="term" value="P:mRNA processing"/>
    <property type="evidence" value="ECO:0007669"/>
    <property type="project" value="UniProtKB-KW"/>
</dbReference>
<organism evidence="12 13">
    <name type="scientific">Crotalus adamanteus</name>
    <name type="common">Eastern diamondback rattlesnake</name>
    <dbReference type="NCBI Taxonomy" id="8729"/>
    <lineage>
        <taxon>Eukaryota</taxon>
        <taxon>Metazoa</taxon>
        <taxon>Chordata</taxon>
        <taxon>Craniata</taxon>
        <taxon>Vertebrata</taxon>
        <taxon>Euteleostomi</taxon>
        <taxon>Lepidosauria</taxon>
        <taxon>Squamata</taxon>
        <taxon>Bifurcata</taxon>
        <taxon>Unidentata</taxon>
        <taxon>Episquamata</taxon>
        <taxon>Toxicofera</taxon>
        <taxon>Serpentes</taxon>
        <taxon>Colubroidea</taxon>
        <taxon>Viperidae</taxon>
        <taxon>Crotalinae</taxon>
        <taxon>Crotalus</taxon>
    </lineage>
</organism>
<keyword evidence="4" id="KW-0507">mRNA processing</keyword>
<feature type="compositionally biased region" description="Gly residues" evidence="10">
    <location>
        <begin position="69"/>
        <end position="86"/>
    </location>
</feature>
<keyword evidence="6 9" id="KW-0175">Coiled coil</keyword>
<dbReference type="InterPro" id="IPR012677">
    <property type="entry name" value="Nucleotide-bd_a/b_plait_sf"/>
</dbReference>
<dbReference type="GO" id="GO:0005634">
    <property type="term" value="C:nucleus"/>
    <property type="evidence" value="ECO:0007669"/>
    <property type="project" value="UniProtKB-SubCell"/>
</dbReference>
<protein>
    <submittedName>
        <fullName evidence="12">Splicing factor rnps1 sr protein superfamily</fullName>
    </submittedName>
</protein>
<evidence type="ECO:0000256" key="10">
    <source>
        <dbReference type="SAM" id="MobiDB-lite"/>
    </source>
</evidence>
<feature type="compositionally biased region" description="Low complexity" evidence="10">
    <location>
        <begin position="87"/>
        <end position="108"/>
    </location>
</feature>
<dbReference type="PROSITE" id="PS50102">
    <property type="entry name" value="RRM"/>
    <property type="match status" value="1"/>
</dbReference>
<evidence type="ECO:0000256" key="4">
    <source>
        <dbReference type="ARBA" id="ARBA00022664"/>
    </source>
</evidence>
<name>A0AAW1B9M8_CROAD</name>
<feature type="domain" description="RRM" evidence="11">
    <location>
        <begin position="192"/>
        <end position="269"/>
    </location>
</feature>
<feature type="coiled-coil region" evidence="9">
    <location>
        <begin position="139"/>
        <end position="169"/>
    </location>
</feature>
<keyword evidence="7" id="KW-0539">Nucleus</keyword>
<feature type="compositionally biased region" description="Gly residues" evidence="10">
    <location>
        <begin position="7"/>
        <end position="34"/>
    </location>
</feature>